<keyword evidence="3" id="KW-1003">Cell membrane</keyword>
<proteinExistence type="inferred from homology"/>
<keyword evidence="6 7" id="KW-0472">Membrane</keyword>
<feature type="transmembrane region" description="Helical" evidence="7">
    <location>
        <begin position="37"/>
        <end position="59"/>
    </location>
</feature>
<feature type="transmembrane region" description="Helical" evidence="7">
    <location>
        <begin position="145"/>
        <end position="172"/>
    </location>
</feature>
<sequence length="240" mass="26373">MLCAGTSFSFARGYNPLSFKGIRDPFLAVPHMTLQTWWLFVVTVFFISATPGPNMMHALSRSVQVGFNRSIAAMAGCITALLLALVLSVIGIGAVLVAMPRLFNIIRYAGAAYLVYLGIKAWRASDTPEVPDTETGKAAPVSRWVLYRTGFLVGISNPKLLLFAAAFFPQFIDHHQPVLPQFGILVVTYLFSDGLWLTLYGLGGQSLSRFLSRRPVRRAFNRLTAIVFVAFGIVILRAKA</sequence>
<dbReference type="AlphaFoldDB" id="A0AAN4U2P5"/>
<gene>
    <name evidence="8" type="ORF">ABO01nite_17480</name>
</gene>
<comment type="similarity">
    <text evidence="2">Belongs to the Rht family.</text>
</comment>
<feature type="transmembrane region" description="Helical" evidence="7">
    <location>
        <begin position="178"/>
        <end position="199"/>
    </location>
</feature>
<evidence type="ECO:0000313" key="8">
    <source>
        <dbReference type="EMBL" id="GEL53741.1"/>
    </source>
</evidence>
<evidence type="ECO:0000256" key="2">
    <source>
        <dbReference type="ARBA" id="ARBA00007928"/>
    </source>
</evidence>
<feature type="transmembrane region" description="Helical" evidence="7">
    <location>
        <begin position="219"/>
        <end position="238"/>
    </location>
</feature>
<name>A0AAN4U2P5_9PROT</name>
<dbReference type="InterPro" id="IPR001123">
    <property type="entry name" value="LeuE-type"/>
</dbReference>
<keyword evidence="4 7" id="KW-0812">Transmembrane</keyword>
<dbReference type="PANTHER" id="PTHR30086:SF14">
    <property type="entry name" value="HOMOSERINE_HOMOSERINE LACTONE EFFLUX PROTEIN"/>
    <property type="match status" value="1"/>
</dbReference>
<dbReference type="GO" id="GO:0042970">
    <property type="term" value="F:homoserine transmembrane transporter activity"/>
    <property type="evidence" value="ECO:0007669"/>
    <property type="project" value="TreeGrafter"/>
</dbReference>
<evidence type="ECO:0000256" key="6">
    <source>
        <dbReference type="ARBA" id="ARBA00023136"/>
    </source>
</evidence>
<organism evidence="8 9">
    <name type="scientific">Asaia bogorensis NBRC 16594</name>
    <dbReference type="NCBI Taxonomy" id="1231624"/>
    <lineage>
        <taxon>Bacteria</taxon>
        <taxon>Pseudomonadati</taxon>
        <taxon>Pseudomonadota</taxon>
        <taxon>Alphaproteobacteria</taxon>
        <taxon>Acetobacterales</taxon>
        <taxon>Acetobacteraceae</taxon>
        <taxon>Asaia</taxon>
    </lineage>
</organism>
<evidence type="ECO:0000313" key="9">
    <source>
        <dbReference type="Proteomes" id="UP000321287"/>
    </source>
</evidence>
<comment type="caution">
    <text evidence="8">The sequence shown here is derived from an EMBL/GenBank/DDBJ whole genome shotgun (WGS) entry which is preliminary data.</text>
</comment>
<evidence type="ECO:0000256" key="7">
    <source>
        <dbReference type="SAM" id="Phobius"/>
    </source>
</evidence>
<dbReference type="PIRSF" id="PIRSF006324">
    <property type="entry name" value="LeuE"/>
    <property type="match status" value="1"/>
</dbReference>
<evidence type="ECO:0000256" key="4">
    <source>
        <dbReference type="ARBA" id="ARBA00022692"/>
    </source>
</evidence>
<evidence type="ECO:0000256" key="5">
    <source>
        <dbReference type="ARBA" id="ARBA00022989"/>
    </source>
</evidence>
<evidence type="ECO:0000256" key="1">
    <source>
        <dbReference type="ARBA" id="ARBA00004651"/>
    </source>
</evidence>
<dbReference type="Proteomes" id="UP000321287">
    <property type="component" value="Unassembled WGS sequence"/>
</dbReference>
<feature type="transmembrane region" description="Helical" evidence="7">
    <location>
        <begin position="71"/>
        <end position="99"/>
    </location>
</feature>
<dbReference type="PANTHER" id="PTHR30086">
    <property type="entry name" value="ARGININE EXPORTER PROTEIN ARGO"/>
    <property type="match status" value="1"/>
</dbReference>
<dbReference type="GO" id="GO:0005886">
    <property type="term" value="C:plasma membrane"/>
    <property type="evidence" value="ECO:0007669"/>
    <property type="project" value="UniProtKB-SubCell"/>
</dbReference>
<dbReference type="Pfam" id="PF01810">
    <property type="entry name" value="LysE"/>
    <property type="match status" value="1"/>
</dbReference>
<comment type="subcellular location">
    <subcellularLocation>
        <location evidence="1">Cell membrane</location>
        <topology evidence="1">Multi-pass membrane protein</topology>
    </subcellularLocation>
</comment>
<dbReference type="EMBL" id="BJVS01000004">
    <property type="protein sequence ID" value="GEL53741.1"/>
    <property type="molecule type" value="Genomic_DNA"/>
</dbReference>
<evidence type="ECO:0000256" key="3">
    <source>
        <dbReference type="ARBA" id="ARBA00022475"/>
    </source>
</evidence>
<feature type="transmembrane region" description="Helical" evidence="7">
    <location>
        <begin position="105"/>
        <end position="124"/>
    </location>
</feature>
<protein>
    <submittedName>
        <fullName evidence="8">Amino acid transporter</fullName>
    </submittedName>
</protein>
<reference evidence="8 9" key="1">
    <citation type="submission" date="2019-07" db="EMBL/GenBank/DDBJ databases">
        <title>Whole genome shotgun sequence of Asaia bogorensis NBRC 16594.</title>
        <authorList>
            <person name="Hosoyama A."/>
            <person name="Uohara A."/>
            <person name="Ohji S."/>
            <person name="Ichikawa N."/>
        </authorList>
    </citation>
    <scope>NUCLEOTIDE SEQUENCE [LARGE SCALE GENOMIC DNA]</scope>
    <source>
        <strain evidence="8 9">NBRC 16594</strain>
    </source>
</reference>
<keyword evidence="9" id="KW-1185">Reference proteome</keyword>
<keyword evidence="5 7" id="KW-1133">Transmembrane helix</keyword>
<accession>A0AAN4U2P5</accession>